<comment type="caution">
    <text evidence="1">The sequence shown here is derived from an EMBL/GenBank/DDBJ whole genome shotgun (WGS) entry which is preliminary data.</text>
</comment>
<sequence>MADYYTHFSCTLDVGNRANVEQALALYANSLPNEDGLTFPDGFRLEPQSDDSTELWIHDDGRGDVELLISFVLLCAETLFLEGRWGFEYALTASRPLLDGFGGGAHVVDLSDRSSLSWTSTSDWLAGVLAGGNGDA</sequence>
<organism evidence="1 2">
    <name type="scientific">Sphingomonas zeae</name>
    <dbReference type="NCBI Taxonomy" id="1646122"/>
    <lineage>
        <taxon>Bacteria</taxon>
        <taxon>Pseudomonadati</taxon>
        <taxon>Pseudomonadota</taxon>
        <taxon>Alphaproteobacteria</taxon>
        <taxon>Sphingomonadales</taxon>
        <taxon>Sphingomonadaceae</taxon>
        <taxon>Sphingomonas</taxon>
    </lineage>
</organism>
<accession>A0A7Y6EGH7</accession>
<proteinExistence type="predicted"/>
<name>A0A7Y6EGH7_9SPHN</name>
<dbReference type="RefSeq" id="WP_175311084.1">
    <property type="nucleotide sequence ID" value="NZ_CBCRYR010000004.1"/>
</dbReference>
<gene>
    <name evidence="1" type="ORF">HP438_05520</name>
</gene>
<dbReference type="AlphaFoldDB" id="A0A7Y6EGH7"/>
<evidence type="ECO:0000313" key="2">
    <source>
        <dbReference type="Proteomes" id="UP000536441"/>
    </source>
</evidence>
<reference evidence="1 2" key="1">
    <citation type="submission" date="2020-05" db="EMBL/GenBank/DDBJ databases">
        <title>Genome Sequencing of Type Strains.</title>
        <authorList>
            <person name="Lemaire J.F."/>
            <person name="Inderbitzin P."/>
            <person name="Gregorio O.A."/>
            <person name="Collins S.B."/>
            <person name="Wespe N."/>
            <person name="Knight-Connoni V."/>
        </authorList>
    </citation>
    <scope>NUCLEOTIDE SEQUENCE [LARGE SCALE GENOMIC DNA]</scope>
    <source>
        <strain evidence="1 2">DSM 100049</strain>
    </source>
</reference>
<evidence type="ECO:0000313" key="1">
    <source>
        <dbReference type="EMBL" id="NUU46430.1"/>
    </source>
</evidence>
<dbReference type="EMBL" id="JABMCH010000057">
    <property type="protein sequence ID" value="NUU46430.1"/>
    <property type="molecule type" value="Genomic_DNA"/>
</dbReference>
<dbReference type="Proteomes" id="UP000536441">
    <property type="component" value="Unassembled WGS sequence"/>
</dbReference>
<keyword evidence="2" id="KW-1185">Reference proteome</keyword>
<protein>
    <submittedName>
        <fullName evidence="1">Uncharacterized protein</fullName>
    </submittedName>
</protein>